<name>A0ABW8W3R7_9PSED</name>
<feature type="chain" id="PRO_5045656504" description="DUF2846 domain-containing protein" evidence="1">
    <location>
        <begin position="19"/>
        <end position="190"/>
    </location>
</feature>
<dbReference type="PROSITE" id="PS51257">
    <property type="entry name" value="PROKAR_LIPOPROTEIN"/>
    <property type="match status" value="1"/>
</dbReference>
<sequence>MFRIAAVVLALVTLGGCASGTQNLHKYGEPGLDGNYLKSFEVSGSGPAAPGKIAMCAASAVRNDPVSLSDSSKTFLGVHTGNYYQAGTNREVGGGGAIQYVAPDESSVVAKGETGYTSAMVSRSVRYTVTIKNSGPERKYLFAGIQQAQLDTGSMVNAGYSPVHVMMGGGSEDVARSLSAVAEEIETCIR</sequence>
<organism evidence="2 3">
    <name type="scientific">Pseudomonas azerbaijanorientalis</name>
    <dbReference type="NCBI Taxonomy" id="2842350"/>
    <lineage>
        <taxon>Bacteria</taxon>
        <taxon>Pseudomonadati</taxon>
        <taxon>Pseudomonadota</taxon>
        <taxon>Gammaproteobacteria</taxon>
        <taxon>Pseudomonadales</taxon>
        <taxon>Pseudomonadaceae</taxon>
        <taxon>Pseudomonas</taxon>
    </lineage>
</organism>
<proteinExistence type="predicted"/>
<evidence type="ECO:0008006" key="4">
    <source>
        <dbReference type="Google" id="ProtNLM"/>
    </source>
</evidence>
<accession>A0ABW8W3R7</accession>
<comment type="caution">
    <text evidence="2">The sequence shown here is derived from an EMBL/GenBank/DDBJ whole genome shotgun (WGS) entry which is preliminary data.</text>
</comment>
<keyword evidence="3" id="KW-1185">Reference proteome</keyword>
<evidence type="ECO:0000313" key="3">
    <source>
        <dbReference type="Proteomes" id="UP001628646"/>
    </source>
</evidence>
<dbReference type="EMBL" id="JBJNUY010000005">
    <property type="protein sequence ID" value="MFL8999490.1"/>
    <property type="molecule type" value="Genomic_DNA"/>
</dbReference>
<evidence type="ECO:0000313" key="2">
    <source>
        <dbReference type="EMBL" id="MFL8999490.1"/>
    </source>
</evidence>
<gene>
    <name evidence="2" type="ORF">ACJ8NA_12605</name>
</gene>
<reference evidence="2 3" key="1">
    <citation type="submission" date="2024-12" db="EMBL/GenBank/DDBJ databases">
        <title>Pseudomonas species isolated from Lotus nodules promote plant growth.</title>
        <authorList>
            <person name="Yu Y.-H."/>
            <person name="Kurtenbach J."/>
            <person name="Crosbie D."/>
            <person name="Brachmann A."/>
            <person name="Marin M."/>
        </authorList>
    </citation>
    <scope>NUCLEOTIDE SEQUENCE [LARGE SCALE GENOMIC DNA]</scope>
    <source>
        <strain evidence="2 3">PLb11B</strain>
    </source>
</reference>
<dbReference type="RefSeq" id="WP_407800333.1">
    <property type="nucleotide sequence ID" value="NZ_JBJNUX010000004.1"/>
</dbReference>
<feature type="signal peptide" evidence="1">
    <location>
        <begin position="1"/>
        <end position="18"/>
    </location>
</feature>
<evidence type="ECO:0000256" key="1">
    <source>
        <dbReference type="SAM" id="SignalP"/>
    </source>
</evidence>
<dbReference type="Proteomes" id="UP001628646">
    <property type="component" value="Unassembled WGS sequence"/>
</dbReference>
<keyword evidence="1" id="KW-0732">Signal</keyword>
<protein>
    <recommendedName>
        <fullName evidence="4">DUF2846 domain-containing protein</fullName>
    </recommendedName>
</protein>